<feature type="region of interest" description="Disordered" evidence="2">
    <location>
        <begin position="347"/>
        <end position="524"/>
    </location>
</feature>
<proteinExistence type="inferred from homology"/>
<dbReference type="OMA" id="DQGKGWS"/>
<evidence type="ECO:0000313" key="3">
    <source>
        <dbReference type="EMBL" id="KAG8459990.1"/>
    </source>
</evidence>
<dbReference type="OrthoDB" id="609103at2759"/>
<dbReference type="PANTHER" id="PTHR10182:SF3">
    <property type="entry name" value="PROTEIN MO25"/>
    <property type="match status" value="1"/>
</dbReference>
<dbReference type="InterPro" id="IPR011989">
    <property type="entry name" value="ARM-like"/>
</dbReference>
<dbReference type="GO" id="GO:0043539">
    <property type="term" value="F:protein serine/threonine kinase activator activity"/>
    <property type="evidence" value="ECO:0007669"/>
    <property type="project" value="TreeGrafter"/>
</dbReference>
<dbReference type="PANTHER" id="PTHR10182">
    <property type="entry name" value="CALCIUM-BINDING PROTEIN 39-RELATED"/>
    <property type="match status" value="1"/>
</dbReference>
<comment type="similarity">
    <text evidence="1">Belongs to the Mo25 family.</text>
</comment>
<evidence type="ECO:0000313" key="4">
    <source>
        <dbReference type="Proteomes" id="UP000751190"/>
    </source>
</evidence>
<protein>
    <submittedName>
        <fullName evidence="3">Uncharacterized protein</fullName>
    </submittedName>
</protein>
<feature type="region of interest" description="Disordered" evidence="2">
    <location>
        <begin position="550"/>
        <end position="613"/>
    </location>
</feature>
<dbReference type="Pfam" id="PF08569">
    <property type="entry name" value="Mo25"/>
    <property type="match status" value="1"/>
</dbReference>
<sequence length="613" mass="62421">MVADNPQPVHVVSEAVGLLQQVESATTPAARQTASEALSPLVQTMKHLLYGFPEQPVDADLSTALASAAWDANLLPLLVVHLPHLEFECRKDVAQVVSSLLRKSSGNRLPTVELFVSDPSLIRSLLAGYETPSIALNCGLMLREAVRHEALCRQLLYMAEFYTLFEHIESALFEVASDAFSTFKDALTKHKPLAAEFLHEQYEPLFAAYTKLLSSGNYVTKRQSLKLLSELLLDRANFKVMTRYISSADDLKLIMLLLRDASKTIQYEAFHVFKIFVANPNRQKPIVDILVRNGNKLVAFLERFQADKEEEQFIDEKNFLIAEVQSLCAEHESTAATDAPAAAGASAGADASADADVRDGIPRADGGGIPRAGGGGIPRAGGGGIPRADGGGIPRAGGGGIPRADGGGIPRADGGGIPRADGGGIPRAGGGGIPRAGGGGIPRADGGGIPRAGGGGIPRADGGGIPRADGGGIPRADGGGIPRAGGGGIPRADGGGIPRADGGGIPRAGGGGIPRADGGGIPRANGEVVHTERAVGSALLGGIPRWGGGGGAIPRSGSGGGGIPRADGSCRAPLGGGIPRASGEASGASGGVPRARGLGDPPTSRPGSEADSG</sequence>
<dbReference type="Gene3D" id="1.25.10.10">
    <property type="entry name" value="Leucine-rich Repeat Variant"/>
    <property type="match status" value="1"/>
</dbReference>
<reference evidence="3" key="1">
    <citation type="submission" date="2021-05" db="EMBL/GenBank/DDBJ databases">
        <title>The genome of the haptophyte Pavlova lutheri (Diacronema luteri, Pavlovales) - a model for lipid biosynthesis in eukaryotic algae.</title>
        <authorList>
            <person name="Hulatt C.J."/>
            <person name="Posewitz M.C."/>
        </authorList>
    </citation>
    <scope>NUCLEOTIDE SEQUENCE</scope>
    <source>
        <strain evidence="3">NIVA-4/92</strain>
    </source>
</reference>
<accession>A0A8J5XB48</accession>
<keyword evidence="4" id="KW-1185">Reference proteome</keyword>
<comment type="caution">
    <text evidence="3">The sequence shown here is derived from an EMBL/GenBank/DDBJ whole genome shotgun (WGS) entry which is preliminary data.</text>
</comment>
<organism evidence="3 4">
    <name type="scientific">Diacronema lutheri</name>
    <name type="common">Unicellular marine alga</name>
    <name type="synonym">Monochrysis lutheri</name>
    <dbReference type="NCBI Taxonomy" id="2081491"/>
    <lineage>
        <taxon>Eukaryota</taxon>
        <taxon>Haptista</taxon>
        <taxon>Haptophyta</taxon>
        <taxon>Pavlovophyceae</taxon>
        <taxon>Pavlovales</taxon>
        <taxon>Pavlovaceae</taxon>
        <taxon>Diacronema</taxon>
    </lineage>
</organism>
<dbReference type="SUPFAM" id="SSF48371">
    <property type="entry name" value="ARM repeat"/>
    <property type="match status" value="1"/>
</dbReference>
<feature type="compositionally biased region" description="Gly residues" evidence="2">
    <location>
        <begin position="550"/>
        <end position="563"/>
    </location>
</feature>
<dbReference type="Proteomes" id="UP000751190">
    <property type="component" value="Unassembled WGS sequence"/>
</dbReference>
<dbReference type="AlphaFoldDB" id="A0A8J5XB48"/>
<evidence type="ECO:0000256" key="1">
    <source>
        <dbReference type="ARBA" id="ARBA00011012"/>
    </source>
</evidence>
<evidence type="ECO:0000256" key="2">
    <source>
        <dbReference type="SAM" id="MobiDB-lite"/>
    </source>
</evidence>
<gene>
    <name evidence="3" type="ORF">KFE25_011039</name>
</gene>
<dbReference type="InterPro" id="IPR016024">
    <property type="entry name" value="ARM-type_fold"/>
</dbReference>
<dbReference type="GO" id="GO:0035556">
    <property type="term" value="P:intracellular signal transduction"/>
    <property type="evidence" value="ECO:0007669"/>
    <property type="project" value="TreeGrafter"/>
</dbReference>
<feature type="compositionally biased region" description="Gly residues" evidence="2">
    <location>
        <begin position="365"/>
        <end position="521"/>
    </location>
</feature>
<dbReference type="InterPro" id="IPR013878">
    <property type="entry name" value="Mo25"/>
</dbReference>
<dbReference type="EMBL" id="JAGTXO010000036">
    <property type="protein sequence ID" value="KAG8459990.1"/>
    <property type="molecule type" value="Genomic_DNA"/>
</dbReference>
<name>A0A8J5XB48_DIALT</name>